<comment type="caution">
    <text evidence="2">The sequence shown here is derived from an EMBL/GenBank/DDBJ whole genome shotgun (WGS) entry which is preliminary data.</text>
</comment>
<accession>A0A0A2TB53</accession>
<evidence type="ECO:0000313" key="3">
    <source>
        <dbReference type="Proteomes" id="UP000030147"/>
    </source>
</evidence>
<dbReference type="Pfam" id="PF21747">
    <property type="entry name" value="YpoC"/>
    <property type="match status" value="1"/>
</dbReference>
<evidence type="ECO:0000259" key="1">
    <source>
        <dbReference type="Pfam" id="PF21747"/>
    </source>
</evidence>
<proteinExistence type="predicted"/>
<feature type="domain" description="YpoC-like" evidence="1">
    <location>
        <begin position="7"/>
        <end position="111"/>
    </location>
</feature>
<gene>
    <name evidence="2" type="ORF">N782_07980</name>
</gene>
<dbReference type="EMBL" id="AVBF01000019">
    <property type="protein sequence ID" value="KGP73057.1"/>
    <property type="molecule type" value="Genomic_DNA"/>
</dbReference>
<dbReference type="OrthoDB" id="2360594at2"/>
<evidence type="ECO:0000313" key="2">
    <source>
        <dbReference type="EMBL" id="KGP73057.1"/>
    </source>
</evidence>
<dbReference type="InterPro" id="IPR048427">
    <property type="entry name" value="YpoC"/>
</dbReference>
<dbReference type="STRING" id="1385514.N782_07980"/>
<sequence length="115" mass="13833">MYSIDSIDTWKKERDYIASLYKSRQNQKASSCMEKHIIGFIQSLYQLNEREYRDDASIHKDIEGFQYKPMNTVDRLTFIDHSKQHYHAYIQLDELYESLEKQFAKAKVLKKKDQS</sequence>
<dbReference type="AlphaFoldDB" id="A0A0A2TB53"/>
<dbReference type="eggNOG" id="ENOG5030CI3">
    <property type="taxonomic scope" value="Bacteria"/>
</dbReference>
<dbReference type="RefSeq" id="WP_036818606.1">
    <property type="nucleotide sequence ID" value="NZ_AVBF01000019.1"/>
</dbReference>
<reference evidence="2 3" key="1">
    <citation type="journal article" date="2015" name="Stand. Genomic Sci.">
        <title>High quality draft genome sequence of the moderately halophilic bacterium Pontibacillus yanchengensis Y32(T) and comparison among Pontibacillus genomes.</title>
        <authorList>
            <person name="Huang J."/>
            <person name="Qiao Z.X."/>
            <person name="Tang J.W."/>
            <person name="Wang G."/>
        </authorList>
    </citation>
    <scope>NUCLEOTIDE SEQUENCE [LARGE SCALE GENOMIC DNA]</scope>
    <source>
        <strain evidence="2 3">Y32</strain>
    </source>
</reference>
<dbReference type="Proteomes" id="UP000030147">
    <property type="component" value="Unassembled WGS sequence"/>
</dbReference>
<organism evidence="2 3">
    <name type="scientific">Pontibacillus yanchengensis Y32</name>
    <dbReference type="NCBI Taxonomy" id="1385514"/>
    <lineage>
        <taxon>Bacteria</taxon>
        <taxon>Bacillati</taxon>
        <taxon>Bacillota</taxon>
        <taxon>Bacilli</taxon>
        <taxon>Bacillales</taxon>
        <taxon>Bacillaceae</taxon>
        <taxon>Pontibacillus</taxon>
    </lineage>
</organism>
<name>A0A0A2TB53_9BACI</name>
<protein>
    <recommendedName>
        <fullName evidence="1">YpoC-like domain-containing protein</fullName>
    </recommendedName>
</protein>
<keyword evidence="3" id="KW-1185">Reference proteome</keyword>